<proteinExistence type="predicted"/>
<protein>
    <submittedName>
        <fullName evidence="3">Uncharacterized protein</fullName>
    </submittedName>
</protein>
<reference evidence="3" key="1">
    <citation type="journal article" date="2015" name="ISME J.">
        <title>Draft Genome Sequence of Streptomyces incarnatus NRRL8089, which Produces the Nucleoside Antibiotic Sinefungin.</title>
        <authorList>
            <person name="Oshima K."/>
            <person name="Hattori M."/>
            <person name="Shimizu H."/>
            <person name="Fukuda K."/>
            <person name="Nemoto M."/>
            <person name="Inagaki K."/>
            <person name="Tamura T."/>
        </authorList>
    </citation>
    <scope>NUCLEOTIDE SEQUENCE</scope>
    <source>
        <strain evidence="3">FACHB-1375</strain>
    </source>
</reference>
<dbReference type="InterPro" id="IPR025478">
    <property type="entry name" value="COP23"/>
</dbReference>
<name>A0A926VHE5_9CYAN</name>
<keyword evidence="2" id="KW-0732">Signal</keyword>
<sequence>MFKKPLSNLIAVTALIFSGSAVFQTQAQAQSSSTTFRCVRSGNAYATVAQRGGKTSAPMIIWERYVSAEFTPQQRCQTVSQRLTNAVAQNGGSLRNLLLTTGKVNGQTVICYVNTRSRCNNSNTLFTLTNPESIRDPGAALSSLLRFGTGANTPSLRETEDDEPTVNMEAAVDEAFAAGGRETVDDENEAGASPNVSPSDEGNSNQNNSNDVPAPETGGSQGGSW</sequence>
<dbReference type="AlphaFoldDB" id="A0A926VHE5"/>
<keyword evidence="4" id="KW-1185">Reference proteome</keyword>
<evidence type="ECO:0000256" key="2">
    <source>
        <dbReference type="SAM" id="SignalP"/>
    </source>
</evidence>
<dbReference type="Proteomes" id="UP000641646">
    <property type="component" value="Unassembled WGS sequence"/>
</dbReference>
<comment type="caution">
    <text evidence="3">The sequence shown here is derived from an EMBL/GenBank/DDBJ whole genome shotgun (WGS) entry which is preliminary data.</text>
</comment>
<evidence type="ECO:0000313" key="4">
    <source>
        <dbReference type="Proteomes" id="UP000641646"/>
    </source>
</evidence>
<accession>A0A926VHE5</accession>
<gene>
    <name evidence="3" type="ORF">H6G03_22320</name>
</gene>
<evidence type="ECO:0000256" key="1">
    <source>
        <dbReference type="SAM" id="MobiDB-lite"/>
    </source>
</evidence>
<dbReference type="EMBL" id="JACJPW010000064">
    <property type="protein sequence ID" value="MBD2183765.1"/>
    <property type="molecule type" value="Genomic_DNA"/>
</dbReference>
<dbReference type="Pfam" id="PF14218">
    <property type="entry name" value="COP23"/>
    <property type="match status" value="1"/>
</dbReference>
<evidence type="ECO:0000313" key="3">
    <source>
        <dbReference type="EMBL" id="MBD2183765.1"/>
    </source>
</evidence>
<reference evidence="3" key="2">
    <citation type="submission" date="2020-08" db="EMBL/GenBank/DDBJ databases">
        <authorList>
            <person name="Chen M."/>
            <person name="Teng W."/>
            <person name="Zhao L."/>
            <person name="Hu C."/>
            <person name="Zhou Y."/>
            <person name="Han B."/>
            <person name="Song L."/>
            <person name="Shu W."/>
        </authorList>
    </citation>
    <scope>NUCLEOTIDE SEQUENCE</scope>
    <source>
        <strain evidence="3">FACHB-1375</strain>
    </source>
</reference>
<dbReference type="RefSeq" id="WP_190468797.1">
    <property type="nucleotide sequence ID" value="NZ_JACJPW010000064.1"/>
</dbReference>
<feature type="compositionally biased region" description="Polar residues" evidence="1">
    <location>
        <begin position="194"/>
        <end position="211"/>
    </location>
</feature>
<feature type="signal peptide" evidence="2">
    <location>
        <begin position="1"/>
        <end position="29"/>
    </location>
</feature>
<feature type="chain" id="PRO_5036858190" evidence="2">
    <location>
        <begin position="30"/>
        <end position="225"/>
    </location>
</feature>
<organism evidence="3 4">
    <name type="scientific">Aerosakkonema funiforme FACHB-1375</name>
    <dbReference type="NCBI Taxonomy" id="2949571"/>
    <lineage>
        <taxon>Bacteria</taxon>
        <taxon>Bacillati</taxon>
        <taxon>Cyanobacteriota</taxon>
        <taxon>Cyanophyceae</taxon>
        <taxon>Oscillatoriophycideae</taxon>
        <taxon>Aerosakkonematales</taxon>
        <taxon>Aerosakkonemataceae</taxon>
        <taxon>Aerosakkonema</taxon>
    </lineage>
</organism>
<feature type="region of interest" description="Disordered" evidence="1">
    <location>
        <begin position="175"/>
        <end position="225"/>
    </location>
</feature>